<evidence type="ECO:0008006" key="12">
    <source>
        <dbReference type="Google" id="ProtNLM"/>
    </source>
</evidence>
<comment type="similarity">
    <text evidence="6">Belongs to the DESIGUAL family.</text>
</comment>
<dbReference type="InterPro" id="IPR052222">
    <property type="entry name" value="DESIGUAL"/>
</dbReference>
<keyword evidence="5 7" id="KW-0472">Membrane</keyword>
<dbReference type="PaxDb" id="3218-PP1S158_184V6.1"/>
<sequence>MELVHCLIRFQLFGILDACNAATNSFRVIYDARSGKVCEERQQTTLEARWKLFFVLDTHSEPGNYSFKLVMTKPRTAASRDLFINGIQCRRCFHNWPPFSPATMQGKSLFPLFRSRFSSTFRSYNKANDEENFNWCLVMQGFGFLQNGATPAIDPKTRFLKCQYSSDVATGYAVGSFMFLRFSQVFIMLASRCLCCGSGVKPGGAKTFGVLMFLLSWMCFVVATSALIAGAAQNKIQTEKYYNYFGDRVTCREVRKSLFEAAAAFTFLTMIFSELYFLLLSKAREPEPWMSNGPSVGMSRYPSVSFACLDFSSSDHAQLVFLRATFILLDVHGES</sequence>
<evidence type="ECO:0000256" key="5">
    <source>
        <dbReference type="ARBA" id="ARBA00023136"/>
    </source>
</evidence>
<evidence type="ECO:0000256" key="6">
    <source>
        <dbReference type="ARBA" id="ARBA00029467"/>
    </source>
</evidence>
<gene>
    <name evidence="9" type="ORF">PHYPA_017436</name>
</gene>
<reference evidence="9 11" key="2">
    <citation type="journal article" date="2018" name="Plant J.">
        <title>The Physcomitrella patens chromosome-scale assembly reveals moss genome structure and evolution.</title>
        <authorList>
            <person name="Lang D."/>
            <person name="Ullrich K.K."/>
            <person name="Murat F."/>
            <person name="Fuchs J."/>
            <person name="Jenkins J."/>
            <person name="Haas F.B."/>
            <person name="Piednoel M."/>
            <person name="Gundlach H."/>
            <person name="Van Bel M."/>
            <person name="Meyberg R."/>
            <person name="Vives C."/>
            <person name="Morata J."/>
            <person name="Symeonidi A."/>
            <person name="Hiss M."/>
            <person name="Muchero W."/>
            <person name="Kamisugi Y."/>
            <person name="Saleh O."/>
            <person name="Blanc G."/>
            <person name="Decker E.L."/>
            <person name="van Gessel N."/>
            <person name="Grimwood J."/>
            <person name="Hayes R.D."/>
            <person name="Graham S.W."/>
            <person name="Gunter L.E."/>
            <person name="McDaniel S.F."/>
            <person name="Hoernstein S.N.W."/>
            <person name="Larsson A."/>
            <person name="Li F.W."/>
            <person name="Perroud P.F."/>
            <person name="Phillips J."/>
            <person name="Ranjan P."/>
            <person name="Rokshar D.S."/>
            <person name="Rothfels C.J."/>
            <person name="Schneider L."/>
            <person name="Shu S."/>
            <person name="Stevenson D.W."/>
            <person name="Thummler F."/>
            <person name="Tillich M."/>
            <person name="Villarreal Aguilar J.C."/>
            <person name="Widiez T."/>
            <person name="Wong G.K."/>
            <person name="Wymore A."/>
            <person name="Zhang Y."/>
            <person name="Zimmer A.D."/>
            <person name="Quatrano R.S."/>
            <person name="Mayer K.F.X."/>
            <person name="Goodstein D."/>
            <person name="Casacuberta J.M."/>
            <person name="Vandepoele K."/>
            <person name="Reski R."/>
            <person name="Cuming A.C."/>
            <person name="Tuskan G.A."/>
            <person name="Maumus F."/>
            <person name="Salse J."/>
            <person name="Schmutz J."/>
            <person name="Rensing S.A."/>
        </authorList>
    </citation>
    <scope>NUCLEOTIDE SEQUENCE [LARGE SCALE GENOMIC DNA]</scope>
    <source>
        <strain evidence="10 11">cv. Gransden 2004</strain>
    </source>
</reference>
<dbReference type="Gramene" id="Pp3c13_15640V3.1">
    <property type="protein sequence ID" value="Pp3c13_15640V3.1"/>
    <property type="gene ID" value="Pp3c13_15640"/>
</dbReference>
<evidence type="ECO:0000256" key="7">
    <source>
        <dbReference type="SAM" id="Phobius"/>
    </source>
</evidence>
<evidence type="ECO:0000313" key="10">
    <source>
        <dbReference type="EnsemblPlants" id="Pp3c13_15640V3.1"/>
    </source>
</evidence>
<evidence type="ECO:0000256" key="4">
    <source>
        <dbReference type="ARBA" id="ARBA00022989"/>
    </source>
</evidence>
<evidence type="ECO:0000256" key="8">
    <source>
        <dbReference type="SAM" id="SignalP"/>
    </source>
</evidence>
<reference evidence="10" key="3">
    <citation type="submission" date="2020-12" db="UniProtKB">
        <authorList>
            <consortium name="EnsemblPlants"/>
        </authorList>
    </citation>
    <scope>IDENTIFICATION</scope>
</reference>
<feature type="transmembrane region" description="Helical" evidence="7">
    <location>
        <begin position="210"/>
        <end position="232"/>
    </location>
</feature>
<comment type="subcellular location">
    <subcellularLocation>
        <location evidence="1">Endomembrane system</location>
        <topology evidence="1">Multi-pass membrane protein</topology>
    </subcellularLocation>
</comment>
<feature type="transmembrane region" description="Helical" evidence="7">
    <location>
        <begin position="169"/>
        <end position="189"/>
    </location>
</feature>
<protein>
    <recommendedName>
        <fullName evidence="12">CASP-like protein</fullName>
    </recommendedName>
</protein>
<evidence type="ECO:0000256" key="3">
    <source>
        <dbReference type="ARBA" id="ARBA00022729"/>
    </source>
</evidence>
<evidence type="ECO:0000256" key="2">
    <source>
        <dbReference type="ARBA" id="ARBA00022692"/>
    </source>
</evidence>
<dbReference type="PANTHER" id="PTHR31769">
    <property type="entry name" value="OS07G0462200 PROTEIN-RELATED"/>
    <property type="match status" value="1"/>
</dbReference>
<dbReference type="Gramene" id="Pp3c13_15640V3.2">
    <property type="protein sequence ID" value="Pp3c13_15640V3.2"/>
    <property type="gene ID" value="Pp3c13_15640"/>
</dbReference>
<evidence type="ECO:0000313" key="9">
    <source>
        <dbReference type="EMBL" id="PNR42606.1"/>
    </source>
</evidence>
<feature type="signal peptide" evidence="8">
    <location>
        <begin position="1"/>
        <end position="21"/>
    </location>
</feature>
<reference evidence="9 11" key="1">
    <citation type="journal article" date="2008" name="Science">
        <title>The Physcomitrella genome reveals evolutionary insights into the conquest of land by plants.</title>
        <authorList>
            <person name="Rensing S."/>
            <person name="Lang D."/>
            <person name="Zimmer A."/>
            <person name="Terry A."/>
            <person name="Salamov A."/>
            <person name="Shapiro H."/>
            <person name="Nishiyama T."/>
            <person name="Perroud P.-F."/>
            <person name="Lindquist E."/>
            <person name="Kamisugi Y."/>
            <person name="Tanahashi T."/>
            <person name="Sakakibara K."/>
            <person name="Fujita T."/>
            <person name="Oishi K."/>
            <person name="Shin-I T."/>
            <person name="Kuroki Y."/>
            <person name="Toyoda A."/>
            <person name="Suzuki Y."/>
            <person name="Hashimoto A."/>
            <person name="Yamaguchi K."/>
            <person name="Sugano A."/>
            <person name="Kohara Y."/>
            <person name="Fujiyama A."/>
            <person name="Anterola A."/>
            <person name="Aoki S."/>
            <person name="Ashton N."/>
            <person name="Barbazuk W.B."/>
            <person name="Barker E."/>
            <person name="Bennetzen J."/>
            <person name="Bezanilla M."/>
            <person name="Blankenship R."/>
            <person name="Cho S.H."/>
            <person name="Dutcher S."/>
            <person name="Estelle M."/>
            <person name="Fawcett J.A."/>
            <person name="Gundlach H."/>
            <person name="Hanada K."/>
            <person name="Heyl A."/>
            <person name="Hicks K.A."/>
            <person name="Hugh J."/>
            <person name="Lohr M."/>
            <person name="Mayer K."/>
            <person name="Melkozernov A."/>
            <person name="Murata T."/>
            <person name="Nelson D."/>
            <person name="Pils B."/>
            <person name="Prigge M."/>
            <person name="Reiss B."/>
            <person name="Renner T."/>
            <person name="Rombauts S."/>
            <person name="Rushton P."/>
            <person name="Sanderfoot A."/>
            <person name="Schween G."/>
            <person name="Shiu S.-H."/>
            <person name="Stueber K."/>
            <person name="Theodoulou F.L."/>
            <person name="Tu H."/>
            <person name="Van de Peer Y."/>
            <person name="Verrier P.J."/>
            <person name="Waters E."/>
            <person name="Wood A."/>
            <person name="Yang L."/>
            <person name="Cove D."/>
            <person name="Cuming A."/>
            <person name="Hasebe M."/>
            <person name="Lucas S."/>
            <person name="Mishler D.B."/>
            <person name="Reski R."/>
            <person name="Grigoriev I."/>
            <person name="Quatrano R.S."/>
            <person name="Boore J.L."/>
        </authorList>
    </citation>
    <scope>NUCLEOTIDE SEQUENCE [LARGE SCALE GENOMIC DNA]</scope>
    <source>
        <strain evidence="10 11">cv. Gransden 2004</strain>
    </source>
</reference>
<dbReference type="InterPro" id="IPR009606">
    <property type="entry name" value="DEAL/Modifying_wall_lignin1/2"/>
</dbReference>
<evidence type="ECO:0000313" key="11">
    <source>
        <dbReference type="Proteomes" id="UP000006727"/>
    </source>
</evidence>
<dbReference type="AlphaFoldDB" id="A0A2K1JMJ7"/>
<feature type="chain" id="PRO_5036042896" description="CASP-like protein" evidence="8">
    <location>
        <begin position="22"/>
        <end position="335"/>
    </location>
</feature>
<evidence type="ECO:0000256" key="1">
    <source>
        <dbReference type="ARBA" id="ARBA00004127"/>
    </source>
</evidence>
<keyword evidence="11" id="KW-1185">Reference proteome</keyword>
<organism evidence="9">
    <name type="scientific">Physcomitrium patens</name>
    <name type="common">Spreading-leaved earth moss</name>
    <name type="synonym">Physcomitrella patens</name>
    <dbReference type="NCBI Taxonomy" id="3218"/>
    <lineage>
        <taxon>Eukaryota</taxon>
        <taxon>Viridiplantae</taxon>
        <taxon>Streptophyta</taxon>
        <taxon>Embryophyta</taxon>
        <taxon>Bryophyta</taxon>
        <taxon>Bryophytina</taxon>
        <taxon>Bryopsida</taxon>
        <taxon>Funariidae</taxon>
        <taxon>Funariales</taxon>
        <taxon>Funariaceae</taxon>
        <taxon>Physcomitrium</taxon>
    </lineage>
</organism>
<dbReference type="InParanoid" id="A0A2K1JMJ7"/>
<dbReference type="EnsemblPlants" id="Pp3c13_15640V3.2">
    <property type="protein sequence ID" value="Pp3c13_15640V3.2"/>
    <property type="gene ID" value="Pp3c13_15640"/>
</dbReference>
<keyword evidence="2 7" id="KW-0812">Transmembrane</keyword>
<keyword evidence="4 7" id="KW-1133">Transmembrane helix</keyword>
<accession>A0A2K1JMJ7</accession>
<dbReference type="EMBL" id="ABEU02000013">
    <property type="protein sequence ID" value="PNR42606.1"/>
    <property type="molecule type" value="Genomic_DNA"/>
</dbReference>
<proteinExistence type="inferred from homology"/>
<keyword evidence="3 8" id="KW-0732">Signal</keyword>
<dbReference type="Pfam" id="PF06749">
    <property type="entry name" value="DUF1218"/>
    <property type="match status" value="1"/>
</dbReference>
<dbReference type="GO" id="GO:0012505">
    <property type="term" value="C:endomembrane system"/>
    <property type="evidence" value="ECO:0007669"/>
    <property type="project" value="UniProtKB-SubCell"/>
</dbReference>
<dbReference type="Proteomes" id="UP000006727">
    <property type="component" value="Chromosome 13"/>
</dbReference>
<name>A0A2K1JMJ7_PHYPA</name>
<dbReference type="EnsemblPlants" id="Pp3c13_15640V3.1">
    <property type="protein sequence ID" value="Pp3c13_15640V3.1"/>
    <property type="gene ID" value="Pp3c13_15640"/>
</dbReference>
<feature type="transmembrane region" description="Helical" evidence="7">
    <location>
        <begin position="262"/>
        <end position="280"/>
    </location>
</feature>